<keyword evidence="2" id="KW-1185">Reference proteome</keyword>
<organism evidence="1 2">
    <name type="scientific">Cirrhinus mrigala</name>
    <name type="common">Mrigala</name>
    <dbReference type="NCBI Taxonomy" id="683832"/>
    <lineage>
        <taxon>Eukaryota</taxon>
        <taxon>Metazoa</taxon>
        <taxon>Chordata</taxon>
        <taxon>Craniata</taxon>
        <taxon>Vertebrata</taxon>
        <taxon>Euteleostomi</taxon>
        <taxon>Actinopterygii</taxon>
        <taxon>Neopterygii</taxon>
        <taxon>Teleostei</taxon>
        <taxon>Ostariophysi</taxon>
        <taxon>Cypriniformes</taxon>
        <taxon>Cyprinidae</taxon>
        <taxon>Labeoninae</taxon>
        <taxon>Labeonini</taxon>
        <taxon>Cirrhinus</taxon>
    </lineage>
</organism>
<feature type="non-terminal residue" evidence="1">
    <location>
        <position position="1"/>
    </location>
</feature>
<dbReference type="Gene3D" id="3.30.160.60">
    <property type="entry name" value="Classic Zinc Finger"/>
    <property type="match status" value="1"/>
</dbReference>
<dbReference type="SUPFAM" id="SSF57667">
    <property type="entry name" value="beta-beta-alpha zinc fingers"/>
    <property type="match status" value="1"/>
</dbReference>
<evidence type="ECO:0008006" key="3">
    <source>
        <dbReference type="Google" id="ProtNLM"/>
    </source>
</evidence>
<evidence type="ECO:0000313" key="1">
    <source>
        <dbReference type="EMBL" id="KAL0180419.1"/>
    </source>
</evidence>
<sequence length="92" mass="10337">SVSCGRVSFVQTCESSFATRDRLRAHMIRHEEKVPCHICGKLLSAAYITDHMRVHNQSQHHSCHLCNRSESHHTSVCPSVCDWVVIGCSVCC</sequence>
<dbReference type="EMBL" id="JAMKFB020000012">
    <property type="protein sequence ID" value="KAL0180419.1"/>
    <property type="molecule type" value="Genomic_DNA"/>
</dbReference>
<name>A0ABD0Q2E3_CIRMR</name>
<dbReference type="Proteomes" id="UP001529510">
    <property type="component" value="Unassembled WGS sequence"/>
</dbReference>
<dbReference type="InterPro" id="IPR036236">
    <property type="entry name" value="Znf_C2H2_sf"/>
</dbReference>
<dbReference type="AlphaFoldDB" id="A0ABD0Q2E3"/>
<evidence type="ECO:0000313" key="2">
    <source>
        <dbReference type="Proteomes" id="UP001529510"/>
    </source>
</evidence>
<comment type="caution">
    <text evidence="1">The sequence shown here is derived from an EMBL/GenBank/DDBJ whole genome shotgun (WGS) entry which is preliminary data.</text>
</comment>
<proteinExistence type="predicted"/>
<accession>A0ABD0Q2E3</accession>
<gene>
    <name evidence="1" type="ORF">M9458_025861</name>
</gene>
<protein>
    <recommendedName>
        <fullName evidence="3">Myc-associated zinc finger protein</fullName>
    </recommendedName>
</protein>
<reference evidence="1 2" key="1">
    <citation type="submission" date="2024-05" db="EMBL/GenBank/DDBJ databases">
        <title>Genome sequencing and assembly of Indian major carp, Cirrhinus mrigala (Hamilton, 1822).</title>
        <authorList>
            <person name="Mohindra V."/>
            <person name="Chowdhury L.M."/>
            <person name="Lal K."/>
            <person name="Jena J.K."/>
        </authorList>
    </citation>
    <scope>NUCLEOTIDE SEQUENCE [LARGE SCALE GENOMIC DNA]</scope>
    <source>
        <strain evidence="1">CM1030</strain>
        <tissue evidence="1">Blood</tissue>
    </source>
</reference>